<sequence>MLHIFPFIRRVRRFGAPGGQPRPIPDRSVLGLGFHAGGPEMPAPPGIARSRARALPPPCLSLWSRNGRRPLCRRSNSRTRSPPPMAQGSSLGRRRAASRSRAPEH</sequence>
<proteinExistence type="predicted"/>
<keyword evidence="3" id="KW-1185">Reference proteome</keyword>
<evidence type="ECO:0000313" key="3">
    <source>
        <dbReference type="Proteomes" id="UP001066276"/>
    </source>
</evidence>
<feature type="region of interest" description="Disordered" evidence="1">
    <location>
        <begin position="63"/>
        <end position="105"/>
    </location>
</feature>
<accession>A0AAV7PQ39</accession>
<comment type="caution">
    <text evidence="2">The sequence shown here is derived from an EMBL/GenBank/DDBJ whole genome shotgun (WGS) entry which is preliminary data.</text>
</comment>
<gene>
    <name evidence="2" type="ORF">NDU88_008659</name>
</gene>
<reference evidence="2" key="1">
    <citation type="journal article" date="2022" name="bioRxiv">
        <title>Sequencing and chromosome-scale assembly of the giantPleurodeles waltlgenome.</title>
        <authorList>
            <person name="Brown T."/>
            <person name="Elewa A."/>
            <person name="Iarovenko S."/>
            <person name="Subramanian E."/>
            <person name="Araus A.J."/>
            <person name="Petzold A."/>
            <person name="Susuki M."/>
            <person name="Suzuki K.-i.T."/>
            <person name="Hayashi T."/>
            <person name="Toyoda A."/>
            <person name="Oliveira C."/>
            <person name="Osipova E."/>
            <person name="Leigh N.D."/>
            <person name="Simon A."/>
            <person name="Yun M.H."/>
        </authorList>
    </citation>
    <scope>NUCLEOTIDE SEQUENCE</scope>
    <source>
        <strain evidence="2">20211129_DDA</strain>
        <tissue evidence="2">Liver</tissue>
    </source>
</reference>
<evidence type="ECO:0000256" key="1">
    <source>
        <dbReference type="SAM" id="MobiDB-lite"/>
    </source>
</evidence>
<dbReference type="AlphaFoldDB" id="A0AAV7PQ39"/>
<name>A0AAV7PQ39_PLEWA</name>
<feature type="compositionally biased region" description="Basic residues" evidence="1">
    <location>
        <begin position="66"/>
        <end position="77"/>
    </location>
</feature>
<protein>
    <submittedName>
        <fullName evidence="2">Uncharacterized protein</fullName>
    </submittedName>
</protein>
<dbReference type="Proteomes" id="UP001066276">
    <property type="component" value="Chromosome 7"/>
</dbReference>
<dbReference type="EMBL" id="JANPWB010000011">
    <property type="protein sequence ID" value="KAJ1130306.1"/>
    <property type="molecule type" value="Genomic_DNA"/>
</dbReference>
<organism evidence="2 3">
    <name type="scientific">Pleurodeles waltl</name>
    <name type="common">Iberian ribbed newt</name>
    <dbReference type="NCBI Taxonomy" id="8319"/>
    <lineage>
        <taxon>Eukaryota</taxon>
        <taxon>Metazoa</taxon>
        <taxon>Chordata</taxon>
        <taxon>Craniata</taxon>
        <taxon>Vertebrata</taxon>
        <taxon>Euteleostomi</taxon>
        <taxon>Amphibia</taxon>
        <taxon>Batrachia</taxon>
        <taxon>Caudata</taxon>
        <taxon>Salamandroidea</taxon>
        <taxon>Salamandridae</taxon>
        <taxon>Pleurodelinae</taxon>
        <taxon>Pleurodeles</taxon>
    </lineage>
</organism>
<evidence type="ECO:0000313" key="2">
    <source>
        <dbReference type="EMBL" id="KAJ1130306.1"/>
    </source>
</evidence>